<dbReference type="AlphaFoldDB" id="A0A8E2E018"/>
<reference evidence="2 3" key="1">
    <citation type="journal article" date="2016" name="Nat. Commun.">
        <title>Ectomycorrhizal ecology is imprinted in the genome of the dominant symbiotic fungus Cenococcum geophilum.</title>
        <authorList>
            <consortium name="DOE Joint Genome Institute"/>
            <person name="Peter M."/>
            <person name="Kohler A."/>
            <person name="Ohm R.A."/>
            <person name="Kuo A."/>
            <person name="Krutzmann J."/>
            <person name="Morin E."/>
            <person name="Arend M."/>
            <person name="Barry K.W."/>
            <person name="Binder M."/>
            <person name="Choi C."/>
            <person name="Clum A."/>
            <person name="Copeland A."/>
            <person name="Grisel N."/>
            <person name="Haridas S."/>
            <person name="Kipfer T."/>
            <person name="LaButti K."/>
            <person name="Lindquist E."/>
            <person name="Lipzen A."/>
            <person name="Maire R."/>
            <person name="Meier B."/>
            <person name="Mihaltcheva S."/>
            <person name="Molinier V."/>
            <person name="Murat C."/>
            <person name="Poggeler S."/>
            <person name="Quandt C.A."/>
            <person name="Sperisen C."/>
            <person name="Tritt A."/>
            <person name="Tisserant E."/>
            <person name="Crous P.W."/>
            <person name="Henrissat B."/>
            <person name="Nehls U."/>
            <person name="Egli S."/>
            <person name="Spatafora J.W."/>
            <person name="Grigoriev I.V."/>
            <person name="Martin F.M."/>
        </authorList>
    </citation>
    <scope>NUCLEOTIDE SEQUENCE [LARGE SCALE GENOMIC DNA]</scope>
    <source>
        <strain evidence="2 3">CBS 459.81</strain>
    </source>
</reference>
<evidence type="ECO:0000313" key="2">
    <source>
        <dbReference type="EMBL" id="OCK74666.1"/>
    </source>
</evidence>
<keyword evidence="3" id="KW-1185">Reference proteome</keyword>
<evidence type="ECO:0000313" key="3">
    <source>
        <dbReference type="Proteomes" id="UP000250266"/>
    </source>
</evidence>
<evidence type="ECO:0000256" key="1">
    <source>
        <dbReference type="SAM" id="MobiDB-lite"/>
    </source>
</evidence>
<proteinExistence type="predicted"/>
<name>A0A8E2E018_9PEZI</name>
<dbReference type="EMBL" id="KV745436">
    <property type="protein sequence ID" value="OCK74666.1"/>
    <property type="molecule type" value="Genomic_DNA"/>
</dbReference>
<sequence length="281" mass="31674">MDFPVVIEIPGCSELFEALDIPENGALKLDDQQALALLFRCLPIPPLNENVANRKLSAYQPDEAFPADMVTAYEHGGNYIYIRDFEHYARLTETNPLRHLHAHDNAKMLGDYGKKARLLNAYDVGYGKETKRLDTASSLALHCQLFNAKPELNLVPEACTYPKGAYKNPRFGETTCRNFIHDPETGLYWAIELLKLRRFCSNHAEDSNVLECPGLGGGEPPLDLPAVRLEYIDSPEKKDMLDAFPRVQRTLQANVTTLYRSQASGHRKTKAPEREEDNGLQ</sequence>
<protein>
    <submittedName>
        <fullName evidence="2">Uncharacterized protein</fullName>
    </submittedName>
</protein>
<feature type="region of interest" description="Disordered" evidence="1">
    <location>
        <begin position="257"/>
        <end position="281"/>
    </location>
</feature>
<organism evidence="2 3">
    <name type="scientific">Lepidopterella palustris CBS 459.81</name>
    <dbReference type="NCBI Taxonomy" id="1314670"/>
    <lineage>
        <taxon>Eukaryota</taxon>
        <taxon>Fungi</taxon>
        <taxon>Dikarya</taxon>
        <taxon>Ascomycota</taxon>
        <taxon>Pezizomycotina</taxon>
        <taxon>Dothideomycetes</taxon>
        <taxon>Pleosporomycetidae</taxon>
        <taxon>Mytilinidiales</taxon>
        <taxon>Argynnaceae</taxon>
        <taxon>Lepidopterella</taxon>
    </lineage>
</organism>
<gene>
    <name evidence="2" type="ORF">K432DRAFT_429901</name>
</gene>
<dbReference type="Proteomes" id="UP000250266">
    <property type="component" value="Unassembled WGS sequence"/>
</dbReference>
<accession>A0A8E2E018</accession>